<dbReference type="InterPro" id="IPR036415">
    <property type="entry name" value="Lamin_tail_dom_sf"/>
</dbReference>
<sequence length="1301" mass="141975">MRRGNIHKNLFIFFFCIFFNVFLSFPIHAVIDVPFKSQVPPGSWSNTLNCGQTSLEMMFSLLENREPSEDNIKKIDDWLYSTFSDPINSYSGSVTDIKELTKVSQDYKGYNESYYGSGDLEWLKSMLSSGQPVIVGVHINMDVGKKGHFMLALWIEGDEIVVHDPGKTIGAYRSFPLDQFLSSWVLQNNAYVVVKKEKDDSKKEYSASQIFEEGKNLEAPTLFQTITNFVSNFFANIFHSSNNNAQTQQPETLVQENSVQGEDTELSEEPVPIVYGAAFVPSDITMDVFSEQTTALVPVQIQNTGNSKWNPKKISLNVVGGVDKNSRWYADGWVTKLRPAVISSSVKPNQITTVQVPISLVSDLSIPFRLQLVRQNDSQFLPIGTSIATISFHVVEKESRIVDEITSTTSTYTQPNVSPIEKIKEIRKVLGEKIFDTTKKIIDTIAPYIYSGGGSFGGSFSSSSDTTSSNEPAVSLPTLTLDSIIPYSFSVATTSVALFGTKNIVTTGIISSVARSTILFSSSPVWEVLVPLIEGENSVILTPVDDANTYGVSSTLHIIRDTTAPAITSFTSTQDFTTSTDVHLAWSGTEEQSTPIIFNLDMNIDGGEWTSIVTSIEDSSYLFLGERPHTYSFRIQAVDSLGNTSEWRENDGNISLDWPKSVIVNEIAWGGTAASPTYSRDCPKQEWMELKNTTDTDIDLSGWHMLFTSPTGATSSLVLSGSIPSGGYQLLARQDRGQNALAGIPIDTVYQDIDMDNEGMSIILQNDIGRTIDELSFLNGWPAGSIGRSMERMENSWKTSEQVSARGEANGCGGGTIYGSPLQPNDRLWLVRYPFEEYPNLVDDTGKLTLSKDHSPYVLSDEVVIPTGKALIVDSGVELVGRTNNATLIVEGTATFSGTEEHHVRITSSNDASVDIVESGEPSAGDWSHIEVAPGGILNMQYTELSYGGKPFVTSNGFVYGTSQSQVIRSGGDVTLDHVFFTHPFIETNHNYTVYNAIIWFTGGSLAINDSVFDEGNIAIKNAPHTSGSVVVSNSSFQHFVSAEGVIQLDGIFPTLNGNTFTDNTNDTIEISTYEFLQNTTIAAGNNLSFQLLTIPTDVTVDVDAGTTIGLKTSGIFSIYGTLNTHGTSDALVSITNAGGQWGRISFYPGSKGVLLYTNITGGGATVNRESVMLDIGGADVTFDHTNIMYGRWPGTLVRLRGSNTSLLSCTIGFDEIPTGIPTSWSTTAIDVNGGTTSLDDVFIRNVKYGIMGNAGTTVTASHMDGRNFENVRYNKWWPDTMVEFVEEESQTNTSSTPSDA</sequence>
<gene>
    <name evidence="3" type="ORF">COU32_03505</name>
</gene>
<dbReference type="Pfam" id="PF00932">
    <property type="entry name" value="LTD"/>
    <property type="match status" value="1"/>
</dbReference>
<dbReference type="Proteomes" id="UP000231530">
    <property type="component" value="Unassembled WGS sequence"/>
</dbReference>
<dbReference type="InterPro" id="IPR001322">
    <property type="entry name" value="Lamin_tail_dom"/>
</dbReference>
<accession>A0A2H0TVM2</accession>
<dbReference type="PROSITE" id="PS51841">
    <property type="entry name" value="LTD"/>
    <property type="match status" value="1"/>
</dbReference>
<evidence type="ECO:0000256" key="1">
    <source>
        <dbReference type="SAM" id="Phobius"/>
    </source>
</evidence>
<keyword evidence="1" id="KW-0812">Transmembrane</keyword>
<dbReference type="EMBL" id="PFBY01000038">
    <property type="protein sequence ID" value="PIR76195.1"/>
    <property type="molecule type" value="Genomic_DNA"/>
</dbReference>
<comment type="caution">
    <text evidence="3">The sequence shown here is derived from an EMBL/GenBank/DDBJ whole genome shotgun (WGS) entry which is preliminary data.</text>
</comment>
<dbReference type="InterPro" id="IPR036116">
    <property type="entry name" value="FN3_sf"/>
</dbReference>
<evidence type="ECO:0000259" key="2">
    <source>
        <dbReference type="PROSITE" id="PS51841"/>
    </source>
</evidence>
<protein>
    <recommendedName>
        <fullName evidence="2">LTD domain-containing protein</fullName>
    </recommendedName>
</protein>
<name>A0A2H0TVM2_9BACT</name>
<dbReference type="SUPFAM" id="SSF49265">
    <property type="entry name" value="Fibronectin type III"/>
    <property type="match status" value="1"/>
</dbReference>
<keyword evidence="1" id="KW-1133">Transmembrane helix</keyword>
<proteinExistence type="predicted"/>
<evidence type="ECO:0000313" key="3">
    <source>
        <dbReference type="EMBL" id="PIR76195.1"/>
    </source>
</evidence>
<organism evidence="3 4">
    <name type="scientific">Candidatus Magasanikbacteria bacterium CG10_big_fil_rev_8_21_14_0_10_42_10</name>
    <dbReference type="NCBI Taxonomy" id="1974649"/>
    <lineage>
        <taxon>Bacteria</taxon>
        <taxon>Candidatus Magasanikiibacteriota</taxon>
    </lineage>
</organism>
<dbReference type="SUPFAM" id="SSF74853">
    <property type="entry name" value="Lamin A/C globular tail domain"/>
    <property type="match status" value="1"/>
</dbReference>
<feature type="domain" description="LTD" evidence="2">
    <location>
        <begin position="659"/>
        <end position="783"/>
    </location>
</feature>
<feature type="transmembrane region" description="Helical" evidence="1">
    <location>
        <begin position="12"/>
        <end position="31"/>
    </location>
</feature>
<keyword evidence="1" id="KW-0472">Membrane</keyword>
<reference evidence="4" key="1">
    <citation type="submission" date="2017-09" db="EMBL/GenBank/DDBJ databases">
        <title>Depth-based differentiation of microbial function through sediment-hosted aquifers and enrichment of novel symbionts in the deep terrestrial subsurface.</title>
        <authorList>
            <person name="Probst A.J."/>
            <person name="Ladd B."/>
            <person name="Jarett J.K."/>
            <person name="Geller-Mcgrath D.E."/>
            <person name="Sieber C.M.K."/>
            <person name="Emerson J.B."/>
            <person name="Anantharaman K."/>
            <person name="Thomas B.C."/>
            <person name="Malmstrom R."/>
            <person name="Stieglmeier M."/>
            <person name="Klingl A."/>
            <person name="Woyke T."/>
            <person name="Ryan C.M."/>
            <person name="Banfield J.F."/>
        </authorList>
    </citation>
    <scope>NUCLEOTIDE SEQUENCE [LARGE SCALE GENOMIC DNA]</scope>
</reference>
<dbReference type="Gene3D" id="3.90.70.10">
    <property type="entry name" value="Cysteine proteinases"/>
    <property type="match status" value="1"/>
</dbReference>
<evidence type="ECO:0000313" key="4">
    <source>
        <dbReference type="Proteomes" id="UP000231530"/>
    </source>
</evidence>